<dbReference type="GO" id="GO:0005615">
    <property type="term" value="C:extracellular space"/>
    <property type="evidence" value="ECO:0007669"/>
    <property type="project" value="TreeGrafter"/>
</dbReference>
<proteinExistence type="inferred from homology"/>
<reference evidence="7" key="1">
    <citation type="journal article" date="2023" name="Mol. Biol. Evol.">
        <title>Third-Generation Sequencing Reveals the Adaptive Role of the Epigenome in Three Deep-Sea Polychaetes.</title>
        <authorList>
            <person name="Perez M."/>
            <person name="Aroh O."/>
            <person name="Sun Y."/>
            <person name="Lan Y."/>
            <person name="Juniper S.K."/>
            <person name="Young C.R."/>
            <person name="Angers B."/>
            <person name="Qian P.Y."/>
        </authorList>
    </citation>
    <scope>NUCLEOTIDE SEQUENCE</scope>
    <source>
        <strain evidence="7">R07B-5</strain>
    </source>
</reference>
<comment type="caution">
    <text evidence="7">The sequence shown here is derived from an EMBL/GenBank/DDBJ whole genome shotgun (WGS) entry which is preliminary data.</text>
</comment>
<gene>
    <name evidence="7" type="ORF">NP493_274g02010</name>
</gene>
<dbReference type="PANTHER" id="PTHR10504:SF131">
    <property type="entry name" value="BPI2 DOMAIN-CONTAINING PROTEIN"/>
    <property type="match status" value="1"/>
</dbReference>
<feature type="signal peptide" evidence="4">
    <location>
        <begin position="1"/>
        <end position="23"/>
    </location>
</feature>
<evidence type="ECO:0000313" key="8">
    <source>
        <dbReference type="Proteomes" id="UP001209878"/>
    </source>
</evidence>
<feature type="domain" description="Lipid-binding serum glycoprotein N-terminal" evidence="5">
    <location>
        <begin position="32"/>
        <end position="256"/>
    </location>
</feature>
<accession>A0AAD9NXH7</accession>
<feature type="chain" id="PRO_5042100515" description="Bactericidal permeability-increasing protein" evidence="4">
    <location>
        <begin position="24"/>
        <end position="488"/>
    </location>
</feature>
<dbReference type="InterPro" id="IPR017943">
    <property type="entry name" value="Bactericidal_perm-incr_a/b_dom"/>
</dbReference>
<protein>
    <recommendedName>
        <fullName evidence="9">Bactericidal permeability-increasing protein</fullName>
    </recommendedName>
</protein>
<keyword evidence="2" id="KW-1015">Disulfide bond</keyword>
<evidence type="ECO:0000313" key="7">
    <source>
        <dbReference type="EMBL" id="KAK2184275.1"/>
    </source>
</evidence>
<dbReference type="SMART" id="SM00328">
    <property type="entry name" value="BPI1"/>
    <property type="match status" value="1"/>
</dbReference>
<dbReference type="Pfam" id="PF02886">
    <property type="entry name" value="LBP_BPI_CETP_C"/>
    <property type="match status" value="1"/>
</dbReference>
<feature type="domain" description="Lipid-binding serum glycoprotein C-terminal" evidence="6">
    <location>
        <begin position="272"/>
        <end position="483"/>
    </location>
</feature>
<dbReference type="FunFam" id="3.15.10.10:FF:000001">
    <property type="entry name" value="phospholipid transfer protein-like"/>
    <property type="match status" value="1"/>
</dbReference>
<dbReference type="PANTHER" id="PTHR10504">
    <property type="entry name" value="BACTERICIDAL PERMEABILITY-INCREASING BPI PROTEIN-RELATED"/>
    <property type="match status" value="1"/>
</dbReference>
<dbReference type="Gene3D" id="3.15.10.10">
    <property type="entry name" value="Bactericidal permeability-increasing protein, domain 1"/>
    <property type="match status" value="1"/>
</dbReference>
<keyword evidence="8" id="KW-1185">Reference proteome</keyword>
<organism evidence="7 8">
    <name type="scientific">Ridgeia piscesae</name>
    <name type="common">Tubeworm</name>
    <dbReference type="NCBI Taxonomy" id="27915"/>
    <lineage>
        <taxon>Eukaryota</taxon>
        <taxon>Metazoa</taxon>
        <taxon>Spiralia</taxon>
        <taxon>Lophotrochozoa</taxon>
        <taxon>Annelida</taxon>
        <taxon>Polychaeta</taxon>
        <taxon>Sedentaria</taxon>
        <taxon>Canalipalpata</taxon>
        <taxon>Sabellida</taxon>
        <taxon>Siboglinidae</taxon>
        <taxon>Ridgeia</taxon>
    </lineage>
</organism>
<dbReference type="SUPFAM" id="SSF55394">
    <property type="entry name" value="Bactericidal permeability-increasing protein, BPI"/>
    <property type="match status" value="2"/>
</dbReference>
<evidence type="ECO:0000259" key="6">
    <source>
        <dbReference type="SMART" id="SM00329"/>
    </source>
</evidence>
<evidence type="ECO:0000259" key="5">
    <source>
        <dbReference type="SMART" id="SM00328"/>
    </source>
</evidence>
<name>A0AAD9NXH7_RIDPI</name>
<dbReference type="SMART" id="SM00329">
    <property type="entry name" value="BPI2"/>
    <property type="match status" value="1"/>
</dbReference>
<comment type="similarity">
    <text evidence="1">Belongs to the BPI/LBP/Plunc superfamily. BPI/LBP family.</text>
</comment>
<dbReference type="EMBL" id="JAODUO010000273">
    <property type="protein sequence ID" value="KAK2184275.1"/>
    <property type="molecule type" value="Genomic_DNA"/>
</dbReference>
<dbReference type="Pfam" id="PF01273">
    <property type="entry name" value="LBP_BPI_CETP"/>
    <property type="match status" value="1"/>
</dbReference>
<dbReference type="AlphaFoldDB" id="A0AAD9NXH7"/>
<dbReference type="InterPro" id="IPR032942">
    <property type="entry name" value="BPI/LBP/Plunc"/>
</dbReference>
<dbReference type="InterPro" id="IPR017942">
    <property type="entry name" value="Lipid-bd_serum_glycop_N"/>
</dbReference>
<evidence type="ECO:0000256" key="1">
    <source>
        <dbReference type="ARBA" id="ARBA00007292"/>
    </source>
</evidence>
<evidence type="ECO:0000256" key="3">
    <source>
        <dbReference type="ARBA" id="ARBA00023180"/>
    </source>
</evidence>
<evidence type="ECO:0008006" key="9">
    <source>
        <dbReference type="Google" id="ProtNLM"/>
    </source>
</evidence>
<keyword evidence="4" id="KW-0732">Signal</keyword>
<dbReference type="Gene3D" id="3.15.20.10">
    <property type="entry name" value="Bactericidal permeability-increasing protein, domain 2"/>
    <property type="match status" value="1"/>
</dbReference>
<keyword evidence="3" id="KW-0325">Glycoprotein</keyword>
<dbReference type="GO" id="GO:0008289">
    <property type="term" value="F:lipid binding"/>
    <property type="evidence" value="ECO:0007669"/>
    <property type="project" value="InterPro"/>
</dbReference>
<dbReference type="Proteomes" id="UP001209878">
    <property type="component" value="Unassembled WGS sequence"/>
</dbReference>
<evidence type="ECO:0000256" key="2">
    <source>
        <dbReference type="ARBA" id="ARBA00023157"/>
    </source>
</evidence>
<dbReference type="InterPro" id="IPR001124">
    <property type="entry name" value="Lipid-bd_serum_glycop_C"/>
</dbReference>
<sequence length="488" mass="54409">MTSMFVFLAFLGLHSGFKQMCEASDLPGLKIRLSTKGLDYVSNAALDVMTSRLSGQSIDDYHGQSGKTKYDITGVRITSFNKPHSEATVAPGSGITWTLSGGSVSIKGDWHYKYRQNRFIKLSDSGSFEASVSGLDIRISITIGMDDSGQPTIHTTGCSSEVGSADVHLHGGGSWFYNIFDSAIERSVKRNLKNKLCDAAKLSIDKEGVERMKSLNLQVYFFANHLMLDYRLVAPPKFTTNYLESFHKGEVFLKGDSREAPFQPFPLSGDEPSESHMMTFWASDYILNTLGNLLQRYGLVHYKLTNKDLEAYGKPHLLNTICPGHVCIGKFIDGVSKQFPNSSVIVHMVSTQGDFPRFTMLAGELRGHISGMAFFSVRTPNGSHVHMFRAHVNLTMSLGVRMGDDRVKAKVANFRTKMKLVHTNIKAITEPELDAFFKLIADTWIIPKLNELGDIGFELPIFDDFHFVNPEIKIQKGAMQLLVDFKYL</sequence>
<evidence type="ECO:0000256" key="4">
    <source>
        <dbReference type="SAM" id="SignalP"/>
    </source>
</evidence>